<dbReference type="Pfam" id="PF18755">
    <property type="entry name" value="RAMA"/>
    <property type="match status" value="1"/>
</dbReference>
<dbReference type="PANTHER" id="PTHR13370:SF3">
    <property type="entry name" value="TRNA (GUANINE(10)-N2)-METHYLTRANSFERASE HOMOLOG"/>
    <property type="match status" value="1"/>
</dbReference>
<keyword evidence="3 11" id="KW-0808">Transferase</keyword>
<evidence type="ECO:0000313" key="11">
    <source>
        <dbReference type="EMBL" id="MEY9455864.1"/>
    </source>
</evidence>
<name>A0ABV4FW72_9BRAD</name>
<comment type="similarity">
    <text evidence="1 8">Belongs to the N(4)/N(6)-methyltransferase family.</text>
</comment>
<gene>
    <name evidence="11" type="ORF">ABIG07_004812</name>
</gene>
<evidence type="ECO:0000259" key="10">
    <source>
        <dbReference type="Pfam" id="PF18755"/>
    </source>
</evidence>
<keyword evidence="2 11" id="KW-0489">Methyltransferase</keyword>
<dbReference type="Gene3D" id="3.40.50.150">
    <property type="entry name" value="Vaccinia Virus protein VP39"/>
    <property type="match status" value="1"/>
</dbReference>
<dbReference type="PANTHER" id="PTHR13370">
    <property type="entry name" value="RNA METHYLASE-RELATED"/>
    <property type="match status" value="1"/>
</dbReference>
<dbReference type="Proteomes" id="UP001565369">
    <property type="component" value="Unassembled WGS sequence"/>
</dbReference>
<evidence type="ECO:0000256" key="5">
    <source>
        <dbReference type="ARBA" id="ARBA00022705"/>
    </source>
</evidence>
<sequence>MVVSRRGASARAPRTNFESASHSIILGDCVAEMSKLQAGSVDLVFADPPYNLQLKGDLKRPDESHVDAVDDDWDKFDSFSAYDDFTRAWLLAARRAMKPSATIWVIGSYHNIFRVGAIMQDLGFWLLNDIVWRKSNPMPNFRGRRFTNAHETMIWAARDEKAKGYTFNYEALKAANEDVQARSDWLIPLCTGEERLKGADGKKVHPTQKPEGLLARVLLSSSKPGDLVIDPFNGTGTTGAVAKRLGRSYIGFERDKTYAKAAEARIAAVEPLPEASLAPFMTAREAPRVAFSELIERGMIMPGTKLFDAKKKLGALVRADGAIMFGDKVGSIHRIGAVAQGAQACNGWTFWHIETKKGLKLIDELRAEIRAGMAARVILSAVIPGLAKLEPGIHPTTAHAAQWIPGSRKRRAPE</sequence>
<dbReference type="InterPro" id="IPR040843">
    <property type="entry name" value="RAMA"/>
</dbReference>
<accession>A0ABV4FW72</accession>
<feature type="domain" description="DNA methylase N-4/N-6" evidence="9">
    <location>
        <begin position="41"/>
        <end position="263"/>
    </location>
</feature>
<dbReference type="InterPro" id="IPR029063">
    <property type="entry name" value="SAM-dependent_MTases_sf"/>
</dbReference>
<dbReference type="PRINTS" id="PR00508">
    <property type="entry name" value="S21N4MTFRASE"/>
</dbReference>
<reference evidence="11 12" key="1">
    <citation type="submission" date="2024-07" db="EMBL/GenBank/DDBJ databases">
        <title>Genomic Encyclopedia of Type Strains, Phase V (KMG-V): Genome sequencing to study the core and pangenomes of soil and plant-associated prokaryotes.</title>
        <authorList>
            <person name="Whitman W."/>
        </authorList>
    </citation>
    <scope>NUCLEOTIDE SEQUENCE [LARGE SCALE GENOMIC DNA]</scope>
    <source>
        <strain evidence="11 12">USDA 152</strain>
    </source>
</reference>
<comment type="caution">
    <text evidence="11">The sequence shown here is derived from an EMBL/GenBank/DDBJ whole genome shotgun (WGS) entry which is preliminary data.</text>
</comment>
<dbReference type="EC" id="2.1.1.-" evidence="8"/>
<dbReference type="InterPro" id="IPR002052">
    <property type="entry name" value="DNA_methylase_N6_adenine_CS"/>
</dbReference>
<dbReference type="EMBL" id="JBGBZJ010000003">
    <property type="protein sequence ID" value="MEY9455864.1"/>
    <property type="molecule type" value="Genomic_DNA"/>
</dbReference>
<feature type="domain" description="RAMA" evidence="10">
    <location>
        <begin position="280"/>
        <end position="371"/>
    </location>
</feature>
<evidence type="ECO:0000256" key="6">
    <source>
        <dbReference type="ARBA" id="ARBA00023125"/>
    </source>
</evidence>
<dbReference type="GO" id="GO:0009007">
    <property type="term" value="F:site-specific DNA-methyltransferase (adenine-specific) activity"/>
    <property type="evidence" value="ECO:0007669"/>
    <property type="project" value="UniProtKB-EC"/>
</dbReference>
<dbReference type="Pfam" id="PF01555">
    <property type="entry name" value="N6_N4_Mtase"/>
    <property type="match status" value="1"/>
</dbReference>
<organism evidence="11 12">
    <name type="scientific">Bradyrhizobium ottawaense</name>
    <dbReference type="NCBI Taxonomy" id="931866"/>
    <lineage>
        <taxon>Bacteria</taxon>
        <taxon>Pseudomonadati</taxon>
        <taxon>Pseudomonadota</taxon>
        <taxon>Alphaproteobacteria</taxon>
        <taxon>Hyphomicrobiales</taxon>
        <taxon>Nitrobacteraceae</taxon>
        <taxon>Bradyrhizobium</taxon>
    </lineage>
</organism>
<dbReference type="InterPro" id="IPR001091">
    <property type="entry name" value="RM_Methyltransferase"/>
</dbReference>
<keyword evidence="6" id="KW-0238">DNA-binding</keyword>
<evidence type="ECO:0000256" key="7">
    <source>
        <dbReference type="ARBA" id="ARBA00047942"/>
    </source>
</evidence>
<evidence type="ECO:0000256" key="2">
    <source>
        <dbReference type="ARBA" id="ARBA00022603"/>
    </source>
</evidence>
<dbReference type="GO" id="GO:0032259">
    <property type="term" value="P:methylation"/>
    <property type="evidence" value="ECO:0007669"/>
    <property type="project" value="UniProtKB-KW"/>
</dbReference>
<evidence type="ECO:0000256" key="1">
    <source>
        <dbReference type="ARBA" id="ARBA00006594"/>
    </source>
</evidence>
<keyword evidence="12" id="KW-1185">Reference proteome</keyword>
<comment type="catalytic activity">
    <reaction evidence="7">
        <text>a 2'-deoxyadenosine in DNA + S-adenosyl-L-methionine = an N(6)-methyl-2'-deoxyadenosine in DNA + S-adenosyl-L-homocysteine + H(+)</text>
        <dbReference type="Rhea" id="RHEA:15197"/>
        <dbReference type="Rhea" id="RHEA-COMP:12418"/>
        <dbReference type="Rhea" id="RHEA-COMP:12419"/>
        <dbReference type="ChEBI" id="CHEBI:15378"/>
        <dbReference type="ChEBI" id="CHEBI:57856"/>
        <dbReference type="ChEBI" id="CHEBI:59789"/>
        <dbReference type="ChEBI" id="CHEBI:90615"/>
        <dbReference type="ChEBI" id="CHEBI:90616"/>
        <dbReference type="EC" id="2.1.1.72"/>
    </reaction>
</comment>
<evidence type="ECO:0000259" key="9">
    <source>
        <dbReference type="Pfam" id="PF01555"/>
    </source>
</evidence>
<keyword evidence="4" id="KW-0949">S-adenosyl-L-methionine</keyword>
<dbReference type="SUPFAM" id="SSF53335">
    <property type="entry name" value="S-adenosyl-L-methionine-dependent methyltransferases"/>
    <property type="match status" value="1"/>
</dbReference>
<evidence type="ECO:0000256" key="4">
    <source>
        <dbReference type="ARBA" id="ARBA00022691"/>
    </source>
</evidence>
<keyword evidence="5" id="KW-0235">DNA replication</keyword>
<dbReference type="PROSITE" id="PS00092">
    <property type="entry name" value="N6_MTASE"/>
    <property type="match status" value="1"/>
</dbReference>
<proteinExistence type="inferred from homology"/>
<protein>
    <recommendedName>
        <fullName evidence="8">Methyltransferase</fullName>
        <ecNumber evidence="8">2.1.1.-</ecNumber>
    </recommendedName>
</protein>
<evidence type="ECO:0000313" key="12">
    <source>
        <dbReference type="Proteomes" id="UP001565369"/>
    </source>
</evidence>
<evidence type="ECO:0000256" key="3">
    <source>
        <dbReference type="ARBA" id="ARBA00022679"/>
    </source>
</evidence>
<dbReference type="InterPro" id="IPR002941">
    <property type="entry name" value="DNA_methylase_N4/N6"/>
</dbReference>
<evidence type="ECO:0000256" key="8">
    <source>
        <dbReference type="RuleBase" id="RU362026"/>
    </source>
</evidence>